<keyword evidence="4" id="KW-0045">Antibiotic biosynthesis</keyword>
<dbReference type="GO" id="GO:0004312">
    <property type="term" value="F:fatty acid synthase activity"/>
    <property type="evidence" value="ECO:0007669"/>
    <property type="project" value="TreeGrafter"/>
</dbReference>
<dbReference type="SMART" id="SM00827">
    <property type="entry name" value="PKS_AT"/>
    <property type="match status" value="1"/>
</dbReference>
<dbReference type="Pfam" id="PF00550">
    <property type="entry name" value="PP-binding"/>
    <property type="match status" value="1"/>
</dbReference>
<dbReference type="SMART" id="SM01294">
    <property type="entry name" value="PKS_PP_betabranch"/>
    <property type="match status" value="1"/>
</dbReference>
<name>A0A6N7KX82_9ACTN</name>
<feature type="region of interest" description="Disordered" evidence="5">
    <location>
        <begin position="517"/>
        <end position="541"/>
    </location>
</feature>
<dbReference type="GO" id="GO:0071770">
    <property type="term" value="P:DIM/DIP cell wall layer assembly"/>
    <property type="evidence" value="ECO:0007669"/>
    <property type="project" value="TreeGrafter"/>
</dbReference>
<dbReference type="GO" id="GO:0031177">
    <property type="term" value="F:phosphopantetheine binding"/>
    <property type="evidence" value="ECO:0007669"/>
    <property type="project" value="InterPro"/>
</dbReference>
<dbReference type="SMART" id="SM00823">
    <property type="entry name" value="PKS_PP"/>
    <property type="match status" value="1"/>
</dbReference>
<feature type="domain" description="Carrier" evidence="6">
    <location>
        <begin position="663"/>
        <end position="744"/>
    </location>
</feature>
<keyword evidence="1" id="KW-0596">Phosphopantetheine</keyword>
<dbReference type="GO" id="GO:0005886">
    <property type="term" value="C:plasma membrane"/>
    <property type="evidence" value="ECO:0007669"/>
    <property type="project" value="TreeGrafter"/>
</dbReference>
<dbReference type="GO" id="GO:0006633">
    <property type="term" value="P:fatty acid biosynthetic process"/>
    <property type="evidence" value="ECO:0007669"/>
    <property type="project" value="TreeGrafter"/>
</dbReference>
<dbReference type="PROSITE" id="PS50075">
    <property type="entry name" value="CARRIER"/>
    <property type="match status" value="1"/>
</dbReference>
<dbReference type="InterPro" id="IPR006162">
    <property type="entry name" value="Ppantetheine_attach_site"/>
</dbReference>
<dbReference type="RefSeq" id="WP_153464201.1">
    <property type="nucleotide sequence ID" value="NZ_WBOF01000001.1"/>
</dbReference>
<evidence type="ECO:0000256" key="1">
    <source>
        <dbReference type="ARBA" id="ARBA00022450"/>
    </source>
</evidence>
<keyword evidence="8" id="KW-1185">Reference proteome</keyword>
<sequence>MHAHHGRPHPVALLPLSGEDPQAFAARAAACADALEQGRGEPAGPLHGAAVPGTRHRYRRAVRAHSPEQARQWLAELRQNPPAPSPGTGPVALVFSGQGNQWPAMVAELLAADPVAAEVLADCDRVLRDAAGWSLLDGFGAGADPSAAERLTDPAVLQPVLVALQVTVARVLAHWGVTWSACVGHSLGELSAAVVSGVLDLDTGLRLAAARGTLMRDAVGTGLTALLGRPADRVAELLDRLGPGTDVAAWNGPSSTLIAGRDEEVRAIVDELAAEGVFARVLPGTVAFHSRYLEPLRAQLADRFQDLVPAAASGALVSTVTGDFIDPAELDARYWGANLREPVRFAQAVHALAAAGYRTFVEVGAHPTLQPSIREILGDGCDVIPTLQRDHGGRDTLLDAAVRLFEAGADLDWDALAGTPVDAPAPAAAEGTGLWRAVSTTGSAGHRPGTARTEIIATALAAAAHATRAAGPRTVTDVRLTGADAPDEDLVAVTVAPGTVEVHARTAAGGWTRRAVATTRPAGPAPEAPDLAADQAAGRPDNAVGERELVDLRLADATGGQLLRLLPHGLSALEVLLHPEVTPGLPTALVGWEQAPGKDGQARWIRLWPATDVAATGPQYTAAVLDAAGAVLARADRVVLPAGTATTDPTAAETSPREALLAVDGEQRVQQLADYLAREAERVLRLPAGGVDHDRPLNSLGLDSIMGLELSRRIEADLDLAVPIVRLLRDASVAALAPELALELAPPAADGAPLTLDDPDRLEQLLADVDSLSPEEVDSLLAQLGAEAAGER</sequence>
<dbReference type="SUPFAM" id="SSF47336">
    <property type="entry name" value="ACP-like"/>
    <property type="match status" value="1"/>
</dbReference>
<dbReference type="GO" id="GO:0017000">
    <property type="term" value="P:antibiotic biosynthetic process"/>
    <property type="evidence" value="ECO:0007669"/>
    <property type="project" value="UniProtKB-KW"/>
</dbReference>
<gene>
    <name evidence="7" type="ORF">F7Q99_22400</name>
</gene>
<dbReference type="Gene3D" id="3.40.366.10">
    <property type="entry name" value="Malonyl-Coenzyme A Acyl Carrier Protein, domain 2"/>
    <property type="match status" value="1"/>
</dbReference>
<dbReference type="OrthoDB" id="9778690at2"/>
<evidence type="ECO:0000256" key="5">
    <source>
        <dbReference type="SAM" id="MobiDB-lite"/>
    </source>
</evidence>
<dbReference type="InterPro" id="IPR020806">
    <property type="entry name" value="PKS_PP-bd"/>
</dbReference>
<dbReference type="InterPro" id="IPR036736">
    <property type="entry name" value="ACP-like_sf"/>
</dbReference>
<dbReference type="GO" id="GO:0005737">
    <property type="term" value="C:cytoplasm"/>
    <property type="evidence" value="ECO:0007669"/>
    <property type="project" value="TreeGrafter"/>
</dbReference>
<evidence type="ECO:0000259" key="6">
    <source>
        <dbReference type="PROSITE" id="PS50075"/>
    </source>
</evidence>
<dbReference type="InterPro" id="IPR050091">
    <property type="entry name" value="PKS_NRPS_Biosynth_Enz"/>
</dbReference>
<protein>
    <submittedName>
        <fullName evidence="7">Acyltransferase domain-containing protein</fullName>
    </submittedName>
</protein>
<dbReference type="Gene3D" id="1.10.1200.10">
    <property type="entry name" value="ACP-like"/>
    <property type="match status" value="1"/>
</dbReference>
<evidence type="ECO:0000313" key="8">
    <source>
        <dbReference type="Proteomes" id="UP000450000"/>
    </source>
</evidence>
<dbReference type="Proteomes" id="UP000450000">
    <property type="component" value="Unassembled WGS sequence"/>
</dbReference>
<dbReference type="PROSITE" id="PS00012">
    <property type="entry name" value="PHOSPHOPANTETHEINE"/>
    <property type="match status" value="1"/>
</dbReference>
<dbReference type="SUPFAM" id="SSF55048">
    <property type="entry name" value="Probable ACP-binding domain of malonyl-CoA ACP transacylase"/>
    <property type="match status" value="1"/>
</dbReference>
<dbReference type="PANTHER" id="PTHR43775:SF37">
    <property type="entry name" value="SI:DKEY-61P9.11"/>
    <property type="match status" value="1"/>
</dbReference>
<dbReference type="InterPro" id="IPR009081">
    <property type="entry name" value="PP-bd_ACP"/>
</dbReference>
<dbReference type="PANTHER" id="PTHR43775">
    <property type="entry name" value="FATTY ACID SYNTHASE"/>
    <property type="match status" value="1"/>
</dbReference>
<accession>A0A6N7KX82</accession>
<dbReference type="InterPro" id="IPR001227">
    <property type="entry name" value="Ac_transferase_dom_sf"/>
</dbReference>
<evidence type="ECO:0000256" key="4">
    <source>
        <dbReference type="ARBA" id="ARBA00023194"/>
    </source>
</evidence>
<evidence type="ECO:0000256" key="2">
    <source>
        <dbReference type="ARBA" id="ARBA00022553"/>
    </source>
</evidence>
<keyword evidence="2" id="KW-0597">Phosphoprotein</keyword>
<dbReference type="Pfam" id="PF00698">
    <property type="entry name" value="Acyl_transf_1"/>
    <property type="match status" value="1"/>
</dbReference>
<dbReference type="InterPro" id="IPR014043">
    <property type="entry name" value="Acyl_transferase_dom"/>
</dbReference>
<dbReference type="SUPFAM" id="SSF52151">
    <property type="entry name" value="FabD/lysophospholipase-like"/>
    <property type="match status" value="1"/>
</dbReference>
<reference evidence="7 8" key="1">
    <citation type="submission" date="2019-09" db="EMBL/GenBank/DDBJ databases">
        <title>Genome Sequences of Streptomyces kaniharaensis ATCC 21070.</title>
        <authorList>
            <person name="Zhu W."/>
            <person name="De Crecy-Lagard V."/>
            <person name="Richards N.G."/>
        </authorList>
    </citation>
    <scope>NUCLEOTIDE SEQUENCE [LARGE SCALE GENOMIC DNA]</scope>
    <source>
        <strain evidence="7 8">SF-557</strain>
    </source>
</reference>
<dbReference type="EMBL" id="WBOF01000001">
    <property type="protein sequence ID" value="MQS14937.1"/>
    <property type="molecule type" value="Genomic_DNA"/>
</dbReference>
<evidence type="ECO:0000256" key="3">
    <source>
        <dbReference type="ARBA" id="ARBA00022679"/>
    </source>
</evidence>
<dbReference type="Gene3D" id="3.30.70.3290">
    <property type="match status" value="1"/>
</dbReference>
<dbReference type="AlphaFoldDB" id="A0A6N7KX82"/>
<keyword evidence="7" id="KW-0012">Acyltransferase</keyword>
<organism evidence="7 8">
    <name type="scientific">Streptomyces kaniharaensis</name>
    <dbReference type="NCBI Taxonomy" id="212423"/>
    <lineage>
        <taxon>Bacteria</taxon>
        <taxon>Bacillati</taxon>
        <taxon>Actinomycetota</taxon>
        <taxon>Actinomycetes</taxon>
        <taxon>Kitasatosporales</taxon>
        <taxon>Streptomycetaceae</taxon>
        <taxon>Streptomyces</taxon>
    </lineage>
</organism>
<dbReference type="InterPro" id="IPR016036">
    <property type="entry name" value="Malonyl_transacylase_ACP-bd"/>
</dbReference>
<evidence type="ECO:0000313" key="7">
    <source>
        <dbReference type="EMBL" id="MQS14937.1"/>
    </source>
</evidence>
<keyword evidence="3 7" id="KW-0808">Transferase</keyword>
<proteinExistence type="predicted"/>
<comment type="caution">
    <text evidence="7">The sequence shown here is derived from an EMBL/GenBank/DDBJ whole genome shotgun (WGS) entry which is preliminary data.</text>
</comment>
<dbReference type="InterPro" id="IPR016035">
    <property type="entry name" value="Acyl_Trfase/lysoPLipase"/>
</dbReference>